<dbReference type="InterPro" id="IPR039261">
    <property type="entry name" value="FNR_nucleotide-bd"/>
</dbReference>
<proteinExistence type="predicted"/>
<evidence type="ECO:0000256" key="2">
    <source>
        <dbReference type="ARBA" id="ARBA00023027"/>
    </source>
</evidence>
<accession>A0AAJ0GYZ0</accession>
<dbReference type="Proteomes" id="UP001273166">
    <property type="component" value="Unassembled WGS sequence"/>
</dbReference>
<dbReference type="PANTHER" id="PTHR46505:SF1">
    <property type="entry name" value="OXIDOREDUCTASE NAD-BINDING DOMAIN-CONTAINING PROTEIN 1"/>
    <property type="match status" value="1"/>
</dbReference>
<organism evidence="5 6">
    <name type="scientific">Chaetomium strumarium</name>
    <dbReference type="NCBI Taxonomy" id="1170767"/>
    <lineage>
        <taxon>Eukaryota</taxon>
        <taxon>Fungi</taxon>
        <taxon>Dikarya</taxon>
        <taxon>Ascomycota</taxon>
        <taxon>Pezizomycotina</taxon>
        <taxon>Sordariomycetes</taxon>
        <taxon>Sordariomycetidae</taxon>
        <taxon>Sordariales</taxon>
        <taxon>Chaetomiaceae</taxon>
        <taxon>Chaetomium</taxon>
    </lineage>
</organism>
<dbReference type="InterPro" id="IPR017938">
    <property type="entry name" value="Riboflavin_synthase-like_b-brl"/>
</dbReference>
<dbReference type="PROSITE" id="PS51384">
    <property type="entry name" value="FAD_FR"/>
    <property type="match status" value="1"/>
</dbReference>
<dbReference type="InterPro" id="IPR017927">
    <property type="entry name" value="FAD-bd_FR_type"/>
</dbReference>
<dbReference type="CDD" id="cd00322">
    <property type="entry name" value="FNR_like"/>
    <property type="match status" value="1"/>
</dbReference>
<dbReference type="GeneID" id="87880408"/>
<feature type="compositionally biased region" description="Low complexity" evidence="3">
    <location>
        <begin position="74"/>
        <end position="100"/>
    </location>
</feature>
<keyword evidence="1" id="KW-0560">Oxidoreductase</keyword>
<feature type="region of interest" description="Disordered" evidence="3">
    <location>
        <begin position="68"/>
        <end position="113"/>
    </location>
</feature>
<sequence length="349" mass="37899">MIKPSHIERTANEPRDPSLRTLTISCITEVTPTIRLLRLDIPPNDSIKFLPGQWVDLYPPADANAAKPGGFTITSSPTLAQPSTSSSSPHPNATTTTTRTRSPDDRGGNRGQQNVQVQHGGYIELAIQASPPNPAAAYLFRPLCELLYSHVQVRIGGSFTFPPPSLSDHANPSLRKIVFVAGGMGINPLMSMLSWLGEQVVADDDGGGFDIEEVRVLYSVKDPARRTNDDNGHGVVRKGAEILFLERIAELFRGSRRLRGGLQLFLTGSNGDTSGDGGDVVRCADGVEVPFLCRRVAVRDVEEAVGCDKDDAVVYVCGVPAMTDEFVQALVSPDGFGMDQKRILFEKWW</sequence>
<reference evidence="5" key="1">
    <citation type="journal article" date="2023" name="Mol. Phylogenet. Evol.">
        <title>Genome-scale phylogeny and comparative genomics of the fungal order Sordariales.</title>
        <authorList>
            <person name="Hensen N."/>
            <person name="Bonometti L."/>
            <person name="Westerberg I."/>
            <person name="Brannstrom I.O."/>
            <person name="Guillou S."/>
            <person name="Cros-Aarteil S."/>
            <person name="Calhoun S."/>
            <person name="Haridas S."/>
            <person name="Kuo A."/>
            <person name="Mondo S."/>
            <person name="Pangilinan J."/>
            <person name="Riley R."/>
            <person name="LaButti K."/>
            <person name="Andreopoulos B."/>
            <person name="Lipzen A."/>
            <person name="Chen C."/>
            <person name="Yan M."/>
            <person name="Daum C."/>
            <person name="Ng V."/>
            <person name="Clum A."/>
            <person name="Steindorff A."/>
            <person name="Ohm R.A."/>
            <person name="Martin F."/>
            <person name="Silar P."/>
            <person name="Natvig D.O."/>
            <person name="Lalanne C."/>
            <person name="Gautier V."/>
            <person name="Ament-Velasquez S.L."/>
            <person name="Kruys A."/>
            <person name="Hutchinson M.I."/>
            <person name="Powell A.J."/>
            <person name="Barry K."/>
            <person name="Miller A.N."/>
            <person name="Grigoriev I.V."/>
            <person name="Debuchy R."/>
            <person name="Gladieux P."/>
            <person name="Hiltunen Thoren M."/>
            <person name="Johannesson H."/>
        </authorList>
    </citation>
    <scope>NUCLEOTIDE SEQUENCE</scope>
    <source>
        <strain evidence="5">CBS 333.67</strain>
    </source>
</reference>
<dbReference type="PANTHER" id="PTHR46505">
    <property type="entry name" value="OXIDOREDUCTASE NAD-BINDING DOMAIN-CONTAINING PROTEIN 1"/>
    <property type="match status" value="1"/>
</dbReference>
<name>A0AAJ0GYZ0_9PEZI</name>
<dbReference type="InterPro" id="IPR052128">
    <property type="entry name" value="Oxidoreductase_NAD-binding"/>
</dbReference>
<dbReference type="SUPFAM" id="SSF63380">
    <property type="entry name" value="Riboflavin synthase domain-like"/>
    <property type="match status" value="1"/>
</dbReference>
<evidence type="ECO:0000313" key="6">
    <source>
        <dbReference type="Proteomes" id="UP001273166"/>
    </source>
</evidence>
<dbReference type="GO" id="GO:0016491">
    <property type="term" value="F:oxidoreductase activity"/>
    <property type="evidence" value="ECO:0007669"/>
    <property type="project" value="UniProtKB-KW"/>
</dbReference>
<dbReference type="RefSeq" id="XP_062724523.1">
    <property type="nucleotide sequence ID" value="XM_062861579.1"/>
</dbReference>
<comment type="caution">
    <text evidence="5">The sequence shown here is derived from an EMBL/GenBank/DDBJ whole genome shotgun (WGS) entry which is preliminary data.</text>
</comment>
<evidence type="ECO:0000256" key="1">
    <source>
        <dbReference type="ARBA" id="ARBA00023002"/>
    </source>
</evidence>
<protein>
    <recommendedName>
        <fullName evidence="4">FAD-binding FR-type domain-containing protein</fullName>
    </recommendedName>
</protein>
<dbReference type="EMBL" id="JAUDZG010000002">
    <property type="protein sequence ID" value="KAK3308743.1"/>
    <property type="molecule type" value="Genomic_DNA"/>
</dbReference>
<dbReference type="Gene3D" id="3.40.50.80">
    <property type="entry name" value="Nucleotide-binding domain of ferredoxin-NADP reductase (FNR) module"/>
    <property type="match status" value="1"/>
</dbReference>
<gene>
    <name evidence="5" type="ORF">B0T15DRAFT_117392</name>
</gene>
<dbReference type="AlphaFoldDB" id="A0AAJ0GYZ0"/>
<dbReference type="GO" id="GO:0005739">
    <property type="term" value="C:mitochondrion"/>
    <property type="evidence" value="ECO:0007669"/>
    <property type="project" value="TreeGrafter"/>
</dbReference>
<keyword evidence="6" id="KW-1185">Reference proteome</keyword>
<feature type="domain" description="FAD-binding FR-type" evidence="4">
    <location>
        <begin position="17"/>
        <end position="164"/>
    </location>
</feature>
<keyword evidence="2" id="KW-0520">NAD</keyword>
<evidence type="ECO:0000259" key="4">
    <source>
        <dbReference type="PROSITE" id="PS51384"/>
    </source>
</evidence>
<reference evidence="5" key="2">
    <citation type="submission" date="2023-06" db="EMBL/GenBank/DDBJ databases">
        <authorList>
            <consortium name="Lawrence Berkeley National Laboratory"/>
            <person name="Mondo S.J."/>
            <person name="Hensen N."/>
            <person name="Bonometti L."/>
            <person name="Westerberg I."/>
            <person name="Brannstrom I.O."/>
            <person name="Guillou S."/>
            <person name="Cros-Aarteil S."/>
            <person name="Calhoun S."/>
            <person name="Haridas S."/>
            <person name="Kuo A."/>
            <person name="Pangilinan J."/>
            <person name="Riley R."/>
            <person name="Labutti K."/>
            <person name="Andreopoulos B."/>
            <person name="Lipzen A."/>
            <person name="Chen C."/>
            <person name="Yanf M."/>
            <person name="Daum C."/>
            <person name="Ng V."/>
            <person name="Clum A."/>
            <person name="Steindorff A."/>
            <person name="Ohm R."/>
            <person name="Martin F."/>
            <person name="Silar P."/>
            <person name="Natvig D."/>
            <person name="Lalanne C."/>
            <person name="Gautier V."/>
            <person name="Ament-Velasquez S.L."/>
            <person name="Kruys A."/>
            <person name="Hutchinson M.I."/>
            <person name="Powell A.J."/>
            <person name="Barry K."/>
            <person name="Miller A.N."/>
            <person name="Grigoriev I.V."/>
            <person name="Debuchy R."/>
            <person name="Gladieux P."/>
            <person name="Thoren M.H."/>
            <person name="Johannesson H."/>
        </authorList>
    </citation>
    <scope>NUCLEOTIDE SEQUENCE</scope>
    <source>
        <strain evidence="5">CBS 333.67</strain>
    </source>
</reference>
<evidence type="ECO:0000313" key="5">
    <source>
        <dbReference type="EMBL" id="KAK3308743.1"/>
    </source>
</evidence>
<dbReference type="SUPFAM" id="SSF52343">
    <property type="entry name" value="Ferredoxin reductase-like, C-terminal NADP-linked domain"/>
    <property type="match status" value="1"/>
</dbReference>
<evidence type="ECO:0000256" key="3">
    <source>
        <dbReference type="SAM" id="MobiDB-lite"/>
    </source>
</evidence>